<keyword evidence="3" id="KW-1185">Reference proteome</keyword>
<evidence type="ECO:0000256" key="1">
    <source>
        <dbReference type="SAM" id="MobiDB-lite"/>
    </source>
</evidence>
<comment type="caution">
    <text evidence="2">The sequence shown here is derived from an EMBL/GenBank/DDBJ whole genome shotgun (WGS) entry which is preliminary data.</text>
</comment>
<proteinExistence type="predicted"/>
<reference evidence="2 3" key="1">
    <citation type="submission" date="2022-05" db="EMBL/GenBank/DDBJ databases">
        <authorList>
            <consortium name="Genoscope - CEA"/>
            <person name="William W."/>
        </authorList>
    </citation>
    <scope>NUCLEOTIDE SEQUENCE [LARGE SCALE GENOMIC DNA]</scope>
</reference>
<sequence>MPDQVPVVPADGAVAAAADPSVVAPPAPADAAGDNNVQNANDNVVPAPQPAAPEASGYENLRQTVESLQSALNVSKVNQSLESVRLLASRPAAFLDPFALLAALEHLSDHAREANHPQRKKFDAIFKQCRPFANSNSLVEVELQLLGDKEESDVAPQIRKIFKGHSSPRSSAPGQAFDFWGDNSVAPRPGPYPGGSFGRGGRFRPQYYRPGTFPRRCFNCR</sequence>
<protein>
    <submittedName>
        <fullName evidence="2">Uncharacterized protein</fullName>
    </submittedName>
</protein>
<evidence type="ECO:0000313" key="2">
    <source>
        <dbReference type="EMBL" id="CAH3172670.1"/>
    </source>
</evidence>
<feature type="region of interest" description="Disordered" evidence="1">
    <location>
        <begin position="1"/>
        <end position="40"/>
    </location>
</feature>
<organism evidence="2 3">
    <name type="scientific">Porites evermanni</name>
    <dbReference type="NCBI Taxonomy" id="104178"/>
    <lineage>
        <taxon>Eukaryota</taxon>
        <taxon>Metazoa</taxon>
        <taxon>Cnidaria</taxon>
        <taxon>Anthozoa</taxon>
        <taxon>Hexacorallia</taxon>
        <taxon>Scleractinia</taxon>
        <taxon>Fungiina</taxon>
        <taxon>Poritidae</taxon>
        <taxon>Porites</taxon>
    </lineage>
</organism>
<feature type="non-terminal residue" evidence="2">
    <location>
        <position position="221"/>
    </location>
</feature>
<accession>A0ABN8R5M4</accession>
<evidence type="ECO:0000313" key="3">
    <source>
        <dbReference type="Proteomes" id="UP001159427"/>
    </source>
</evidence>
<dbReference type="EMBL" id="CALNXI010001584">
    <property type="protein sequence ID" value="CAH3172670.1"/>
    <property type="molecule type" value="Genomic_DNA"/>
</dbReference>
<gene>
    <name evidence="2" type="ORF">PEVE_00008562</name>
</gene>
<dbReference type="Proteomes" id="UP001159427">
    <property type="component" value="Unassembled WGS sequence"/>
</dbReference>
<feature type="compositionally biased region" description="Low complexity" evidence="1">
    <location>
        <begin position="1"/>
        <end position="22"/>
    </location>
</feature>
<name>A0ABN8R5M4_9CNID</name>
<feature type="compositionally biased region" description="Low complexity" evidence="1">
    <location>
        <begin position="29"/>
        <end position="40"/>
    </location>
</feature>